<comment type="caution">
    <text evidence="1">The sequence shown here is derived from an EMBL/GenBank/DDBJ whole genome shotgun (WGS) entry which is preliminary data.</text>
</comment>
<keyword evidence="2" id="KW-1185">Reference proteome</keyword>
<proteinExistence type="predicted"/>
<dbReference type="EMBL" id="ABYT01000121">
    <property type="protein sequence ID" value="EEC89145.1"/>
    <property type="molecule type" value="Genomic_DNA"/>
</dbReference>
<dbReference type="Proteomes" id="UP000004315">
    <property type="component" value="Unassembled WGS sequence"/>
</dbReference>
<reference evidence="1 2" key="1">
    <citation type="submission" date="2008-11" db="EMBL/GenBank/DDBJ databases">
        <title>Draft genome sequence of Eubacterium biforme (DSM 3989).</title>
        <authorList>
            <person name="Sudarsanam P."/>
            <person name="Ley R."/>
            <person name="Guruge J."/>
            <person name="Turnbaugh P.J."/>
            <person name="Mahowald M."/>
            <person name="Liep D."/>
            <person name="Gordon J."/>
        </authorList>
    </citation>
    <scope>NUCLEOTIDE SEQUENCE [LARGE SCALE GENOMIC DNA]</scope>
    <source>
        <strain evidence="1 2">DSM 3989</strain>
    </source>
</reference>
<name>B7CDN5_9FIRM</name>
<protein>
    <submittedName>
        <fullName evidence="1">Uncharacterized protein</fullName>
    </submittedName>
</protein>
<dbReference type="AlphaFoldDB" id="B7CDN5"/>
<gene>
    <name evidence="1" type="ORF">EUBIFOR_02318</name>
</gene>
<accession>B7CDN5</accession>
<dbReference type="HOGENOM" id="CLU_3136486_0_0_9"/>
<organism evidence="1 2">
    <name type="scientific">Holdemanella biformis DSM 3989</name>
    <dbReference type="NCBI Taxonomy" id="518637"/>
    <lineage>
        <taxon>Bacteria</taxon>
        <taxon>Bacillati</taxon>
        <taxon>Bacillota</taxon>
        <taxon>Erysipelotrichia</taxon>
        <taxon>Erysipelotrichales</taxon>
        <taxon>Erysipelotrichaceae</taxon>
        <taxon>Holdemanella</taxon>
    </lineage>
</organism>
<sequence length="49" mass="6068">MQISEWYNYFENDVPNTKKLQKYLQGEIDLLHLIDKRMSDFEYKKLQNV</sequence>
<dbReference type="STRING" id="518637.EUBIFOR_02318"/>
<evidence type="ECO:0000313" key="2">
    <source>
        <dbReference type="Proteomes" id="UP000004315"/>
    </source>
</evidence>
<evidence type="ECO:0000313" key="1">
    <source>
        <dbReference type="EMBL" id="EEC89145.1"/>
    </source>
</evidence>